<dbReference type="EMBL" id="PGTM01000046">
    <property type="protein sequence ID" value="PJF36538.1"/>
    <property type="molecule type" value="Genomic_DNA"/>
</dbReference>
<evidence type="ECO:0000313" key="2">
    <source>
        <dbReference type="EMBL" id="PJF36538.1"/>
    </source>
</evidence>
<evidence type="ECO:0000313" key="3">
    <source>
        <dbReference type="Proteomes" id="UP000229681"/>
    </source>
</evidence>
<protein>
    <recommendedName>
        <fullName evidence="4">SH3b domain-containing protein</fullName>
    </recommendedName>
</protein>
<keyword evidence="1" id="KW-0732">Signal</keyword>
<reference evidence="2 3" key="1">
    <citation type="submission" date="2017-11" db="EMBL/GenBank/DDBJ databases">
        <title>Evolution of Phototrophy in the Chloroflexi Phylum Driven by Horizontal Gene Transfer.</title>
        <authorList>
            <person name="Ward L.M."/>
            <person name="Hemp J."/>
            <person name="Shih P.M."/>
            <person name="Mcglynn S.E."/>
            <person name="Fischer W."/>
        </authorList>
    </citation>
    <scope>NUCLEOTIDE SEQUENCE [LARGE SCALE GENOMIC DNA]</scope>
    <source>
        <strain evidence="2">JP3_13</strain>
    </source>
</reference>
<dbReference type="AlphaFoldDB" id="A0A2M8PG63"/>
<comment type="caution">
    <text evidence="2">The sequence shown here is derived from an EMBL/GenBank/DDBJ whole genome shotgun (WGS) entry which is preliminary data.</text>
</comment>
<accession>A0A2M8PG63</accession>
<feature type="chain" id="PRO_5014766998" description="SH3b domain-containing protein" evidence="1">
    <location>
        <begin position="35"/>
        <end position="546"/>
    </location>
</feature>
<dbReference type="Proteomes" id="UP000229681">
    <property type="component" value="Unassembled WGS sequence"/>
</dbReference>
<dbReference type="SUPFAM" id="SSF69304">
    <property type="entry name" value="Tricorn protease N-terminal domain"/>
    <property type="match status" value="1"/>
</dbReference>
<evidence type="ECO:0008006" key="4">
    <source>
        <dbReference type="Google" id="ProtNLM"/>
    </source>
</evidence>
<organism evidence="2 3">
    <name type="scientific">Candidatus Thermofonsia Clade 1 bacterium</name>
    <dbReference type="NCBI Taxonomy" id="2364210"/>
    <lineage>
        <taxon>Bacteria</taxon>
        <taxon>Bacillati</taxon>
        <taxon>Chloroflexota</taxon>
        <taxon>Candidatus Thermofontia</taxon>
        <taxon>Candidatus Thermofonsia Clade 1</taxon>
    </lineage>
</organism>
<feature type="signal peptide" evidence="1">
    <location>
        <begin position="1"/>
        <end position="34"/>
    </location>
</feature>
<gene>
    <name evidence="2" type="ORF">CUN49_04875</name>
</gene>
<sequence>MPEEEARMSLRKRIGLHIALISLIALSLFSTARAAQVDACFGLPESRLEPGVLARVVGDSRMKEEAPPGAYLKSNAARSGLVLRYLVEGTLVRIAPDSQSLCTVDGDRWWAAEVDGLRGYVTESAGQAYVLEPYTGTPPTPAPRDLTTVLSCVRPYLDAPPPTPTAAPDAAPYFRAVFGSDDGTLQYADQGGLPRLVAKFDYPPLSVDLSPDGSAALVLTYNGVYWVEILTGQVAYFADPTRFNLSEDMWFVRALWTPTGDSAAIEMVDTRDDVYTFPIWNVSLTGQGAPFQVDTGKEPPFSLRRSPDRSLLVILSANDILPYPRSFVDEPPPLLEFVPAGAEGDSRSIVTASITWAPDSSGFYAYTPKAEDAPPDDPFGGRLFFVPRAGTAQDFGALENIPAGAEVIPAPNGLWLLVKDKQTWRIQARDGQIAQRLPEARQIFGWTPDSAGVAFSTADGQTRFLGVDGETESAYVPSAANLTSLTWLPNGTALYTVRGIDGRLTLNAQPLDGQPFYIGIVANELAFSAATFNAPPGLARPPRPCE</sequence>
<evidence type="ECO:0000256" key="1">
    <source>
        <dbReference type="SAM" id="SignalP"/>
    </source>
</evidence>
<proteinExistence type="predicted"/>
<name>A0A2M8PG63_9CHLR</name>